<accession>A0ABX9DNW7</accession>
<name>A0ABX9DNW7_9BACT</name>
<dbReference type="EMBL" id="QLTQ01000023">
    <property type="protein sequence ID" value="RAS43503.1"/>
    <property type="molecule type" value="Genomic_DNA"/>
</dbReference>
<comment type="caution">
    <text evidence="1">The sequence shown here is derived from an EMBL/GenBank/DDBJ whole genome shotgun (WGS) entry which is preliminary data.</text>
</comment>
<sequence length="43" mass="5143">MRMDLGTRNTLLYDFMHCMTAVSLEMSDEPYFWDIPNGRISRK</sequence>
<proteinExistence type="predicted"/>
<gene>
    <name evidence="1" type="ORF">BC673_12341</name>
</gene>
<keyword evidence="2" id="KW-1185">Reference proteome</keyword>
<evidence type="ECO:0000313" key="2">
    <source>
        <dbReference type="Proteomes" id="UP000249852"/>
    </source>
</evidence>
<evidence type="ECO:0000313" key="1">
    <source>
        <dbReference type="EMBL" id="RAS43503.1"/>
    </source>
</evidence>
<organism evidence="1 2">
    <name type="scientific">Prevotella pallens</name>
    <dbReference type="NCBI Taxonomy" id="60133"/>
    <lineage>
        <taxon>Bacteria</taxon>
        <taxon>Pseudomonadati</taxon>
        <taxon>Bacteroidota</taxon>
        <taxon>Bacteroidia</taxon>
        <taxon>Bacteroidales</taxon>
        <taxon>Prevotellaceae</taxon>
        <taxon>Prevotella</taxon>
    </lineage>
</organism>
<reference evidence="1 2" key="1">
    <citation type="submission" date="2018-06" db="EMBL/GenBank/DDBJ databases">
        <title>Genomic Encyclopedia of Archaeal and Bacterial Type Strains, Phase II (KMG-II): from individual species to whole genera.</title>
        <authorList>
            <person name="Goeker M."/>
        </authorList>
    </citation>
    <scope>NUCLEOTIDE SEQUENCE [LARGE SCALE GENOMIC DNA]</scope>
    <source>
        <strain evidence="1 2">DSM 18710</strain>
    </source>
</reference>
<dbReference type="Proteomes" id="UP000249852">
    <property type="component" value="Unassembled WGS sequence"/>
</dbReference>
<protein>
    <submittedName>
        <fullName evidence="1">Uncharacterized protein</fullName>
    </submittedName>
</protein>